<dbReference type="AlphaFoldDB" id="A0A953HNZ8"/>
<evidence type="ECO:0000313" key="3">
    <source>
        <dbReference type="Proteomes" id="UP000753961"/>
    </source>
</evidence>
<keyword evidence="3" id="KW-1185">Reference proteome</keyword>
<name>A0A953HNZ8_9BACT</name>
<proteinExistence type="predicted"/>
<sequence>MRILFLLLMFTIVMGCNKEDNKTTTKLDLVLELRYDGSPVSGPQRWYAINDSVEMQFSKVSFYLSDFKLQNESESLDMVDVLHVSFLQNTSGDVVRETEQTLRFEVPSGDYSSLSFGLGLTAAQNATLPANHEAGSAMSLTSEYWPAWQSYIFTKIEGNFKLHDSSPGASTLHTGGNDTYRILEWNDGLSFRGGEVREIIIPIDLKEILKDYPLTEAPRLHQLEQLPYMNTIADGFLESMVN</sequence>
<dbReference type="RefSeq" id="WP_222579651.1">
    <property type="nucleotide sequence ID" value="NZ_JAHVHU010000007.1"/>
</dbReference>
<organism evidence="2 3">
    <name type="scientific">Membranihabitans marinus</name>
    <dbReference type="NCBI Taxonomy" id="1227546"/>
    <lineage>
        <taxon>Bacteria</taxon>
        <taxon>Pseudomonadati</taxon>
        <taxon>Bacteroidota</taxon>
        <taxon>Saprospiria</taxon>
        <taxon>Saprospirales</taxon>
        <taxon>Saprospiraceae</taxon>
        <taxon>Membranihabitans</taxon>
    </lineage>
</organism>
<dbReference type="Proteomes" id="UP000753961">
    <property type="component" value="Unassembled WGS sequence"/>
</dbReference>
<dbReference type="EMBL" id="JAHVHU010000007">
    <property type="protein sequence ID" value="MBY5958118.1"/>
    <property type="molecule type" value="Genomic_DNA"/>
</dbReference>
<evidence type="ECO:0000313" key="2">
    <source>
        <dbReference type="EMBL" id="MBY5958118.1"/>
    </source>
</evidence>
<reference evidence="2" key="1">
    <citation type="submission" date="2021-06" db="EMBL/GenBank/DDBJ databases">
        <title>44 bacteria genomes isolated from Dapeng, Shenzhen.</title>
        <authorList>
            <person name="Zheng W."/>
            <person name="Yu S."/>
            <person name="Huang Y."/>
        </authorList>
    </citation>
    <scope>NUCLEOTIDE SEQUENCE</scope>
    <source>
        <strain evidence="2">DP5N28-2</strain>
    </source>
</reference>
<comment type="caution">
    <text evidence="2">The sequence shown here is derived from an EMBL/GenBank/DDBJ whole genome shotgun (WGS) entry which is preliminary data.</text>
</comment>
<accession>A0A953HNZ8</accession>
<dbReference type="PROSITE" id="PS51257">
    <property type="entry name" value="PROKAR_LIPOPROTEIN"/>
    <property type="match status" value="1"/>
</dbReference>
<dbReference type="InterPro" id="IPR046863">
    <property type="entry name" value="MbnP-like_dom"/>
</dbReference>
<evidence type="ECO:0000259" key="1">
    <source>
        <dbReference type="Pfam" id="PF20243"/>
    </source>
</evidence>
<gene>
    <name evidence="2" type="ORF">KUV50_08260</name>
</gene>
<protein>
    <recommendedName>
        <fullName evidence="1">Copper-binding protein MbnP-like domain-containing protein</fullName>
    </recommendedName>
</protein>
<feature type="domain" description="Copper-binding protein MbnP-like" evidence="1">
    <location>
        <begin position="25"/>
        <end position="219"/>
    </location>
</feature>
<dbReference type="Pfam" id="PF20243">
    <property type="entry name" value="MbnP"/>
    <property type="match status" value="1"/>
</dbReference>